<dbReference type="OrthoDB" id="1879366at2759"/>
<dbReference type="Gene3D" id="3.40.50.720">
    <property type="entry name" value="NAD(P)-binding Rossmann-like Domain"/>
    <property type="match status" value="1"/>
</dbReference>
<evidence type="ECO:0000256" key="1">
    <source>
        <dbReference type="ARBA" id="ARBA00022723"/>
    </source>
</evidence>
<feature type="non-terminal residue" evidence="6">
    <location>
        <position position="1"/>
    </location>
</feature>
<evidence type="ECO:0000313" key="7">
    <source>
        <dbReference type="Proteomes" id="UP000326759"/>
    </source>
</evidence>
<keyword evidence="1" id="KW-0479">Metal-binding</keyword>
<keyword evidence="2" id="KW-0862">Zinc</keyword>
<dbReference type="GO" id="GO:0016491">
    <property type="term" value="F:oxidoreductase activity"/>
    <property type="evidence" value="ECO:0007669"/>
    <property type="project" value="UniProtKB-KW"/>
</dbReference>
<dbReference type="Proteomes" id="UP000326759">
    <property type="component" value="Unassembled WGS sequence"/>
</dbReference>
<organism evidence="6 7">
    <name type="scientific">Armadillidium nasatum</name>
    <dbReference type="NCBI Taxonomy" id="96803"/>
    <lineage>
        <taxon>Eukaryota</taxon>
        <taxon>Metazoa</taxon>
        <taxon>Ecdysozoa</taxon>
        <taxon>Arthropoda</taxon>
        <taxon>Crustacea</taxon>
        <taxon>Multicrustacea</taxon>
        <taxon>Malacostraca</taxon>
        <taxon>Eumalacostraca</taxon>
        <taxon>Peracarida</taxon>
        <taxon>Isopoda</taxon>
        <taxon>Oniscidea</taxon>
        <taxon>Crinocheta</taxon>
        <taxon>Armadillidiidae</taxon>
        <taxon>Armadillidium</taxon>
    </lineage>
</organism>
<proteinExistence type="predicted"/>
<evidence type="ECO:0000256" key="4">
    <source>
        <dbReference type="SAM" id="MobiDB-lite"/>
    </source>
</evidence>
<dbReference type="InterPro" id="IPR011032">
    <property type="entry name" value="GroES-like_sf"/>
</dbReference>
<evidence type="ECO:0000313" key="6">
    <source>
        <dbReference type="EMBL" id="KAB7497542.1"/>
    </source>
</evidence>
<dbReference type="SMART" id="SM00829">
    <property type="entry name" value="PKS_ER"/>
    <property type="match status" value="1"/>
</dbReference>
<dbReference type="SUPFAM" id="SSF51735">
    <property type="entry name" value="NAD(P)-binding Rossmann-fold domains"/>
    <property type="match status" value="1"/>
</dbReference>
<dbReference type="Pfam" id="PF13602">
    <property type="entry name" value="ADH_zinc_N_2"/>
    <property type="match status" value="1"/>
</dbReference>
<dbReference type="EMBL" id="SEYY01020153">
    <property type="protein sequence ID" value="KAB7497542.1"/>
    <property type="molecule type" value="Genomic_DNA"/>
</dbReference>
<feature type="domain" description="Enoyl reductase (ER)" evidence="5">
    <location>
        <begin position="110"/>
        <end position="406"/>
    </location>
</feature>
<keyword evidence="7" id="KW-1185">Reference proteome</keyword>
<keyword evidence="3" id="KW-0560">Oxidoreductase</keyword>
<dbReference type="GO" id="GO:0046872">
    <property type="term" value="F:metal ion binding"/>
    <property type="evidence" value="ECO:0007669"/>
    <property type="project" value="UniProtKB-KW"/>
</dbReference>
<dbReference type="PANTHER" id="PTHR43401:SF2">
    <property type="entry name" value="L-THREONINE 3-DEHYDROGENASE"/>
    <property type="match status" value="1"/>
</dbReference>
<feature type="compositionally biased region" description="Polar residues" evidence="4">
    <location>
        <begin position="75"/>
        <end position="88"/>
    </location>
</feature>
<evidence type="ECO:0000259" key="5">
    <source>
        <dbReference type="SMART" id="SM00829"/>
    </source>
</evidence>
<dbReference type="PANTHER" id="PTHR43401">
    <property type="entry name" value="L-THREONINE 3-DEHYDROGENASE"/>
    <property type="match status" value="1"/>
</dbReference>
<dbReference type="InterPro" id="IPR036291">
    <property type="entry name" value="NAD(P)-bd_dom_sf"/>
</dbReference>
<dbReference type="Gene3D" id="3.90.180.10">
    <property type="entry name" value="Medium-chain alcohol dehydrogenases, catalytic domain"/>
    <property type="match status" value="2"/>
</dbReference>
<reference evidence="6 7" key="1">
    <citation type="journal article" date="2019" name="PLoS Biol.">
        <title>Sex chromosomes control vertical transmission of feminizing Wolbachia symbionts in an isopod.</title>
        <authorList>
            <person name="Becking T."/>
            <person name="Chebbi M.A."/>
            <person name="Giraud I."/>
            <person name="Moumen B."/>
            <person name="Laverre T."/>
            <person name="Caubet Y."/>
            <person name="Peccoud J."/>
            <person name="Gilbert C."/>
            <person name="Cordaux R."/>
        </authorList>
    </citation>
    <scope>NUCLEOTIDE SEQUENCE [LARGE SCALE GENOMIC DNA]</scope>
    <source>
        <strain evidence="6">ANa2</strain>
        <tissue evidence="6">Whole body excluding digestive tract and cuticle</tissue>
    </source>
</reference>
<protein>
    <submittedName>
        <fullName evidence="6">NAD-dependent alcohol dehydrogenase</fullName>
    </submittedName>
</protein>
<dbReference type="SUPFAM" id="SSF50129">
    <property type="entry name" value="GroES-like"/>
    <property type="match status" value="1"/>
</dbReference>
<feature type="region of interest" description="Disordered" evidence="4">
    <location>
        <begin position="75"/>
        <end position="95"/>
    </location>
</feature>
<dbReference type="AlphaFoldDB" id="A0A5N5SU48"/>
<dbReference type="InterPro" id="IPR050129">
    <property type="entry name" value="Zn_alcohol_dh"/>
</dbReference>
<accession>A0A5N5SU48</accession>
<name>A0A5N5SU48_9CRUS</name>
<evidence type="ECO:0000256" key="3">
    <source>
        <dbReference type="ARBA" id="ARBA00023002"/>
    </source>
</evidence>
<dbReference type="InterPro" id="IPR020843">
    <property type="entry name" value="ER"/>
</dbReference>
<gene>
    <name evidence="6" type="primary">adh</name>
    <name evidence="6" type="ORF">Anas_11377</name>
</gene>
<comment type="caution">
    <text evidence="6">The sequence shown here is derived from an EMBL/GenBank/DDBJ whole genome shotgun (WGS) entry which is preliminary data.</text>
</comment>
<sequence length="414" mass="46335">WNQLSCFLREISPVRKENSRSEQFRSRFIAYSLVRNGSQNIYLSITEKRIHLPSNFFVYAKTCLQLFLQTKTAAGTSANRSEGSSTGGAPTDEMPNRTLVTQVSIESPSARLRDAIFNFESPMPTIPPKGARIKQEVVDSVGEEARSEISVGDRVIVYPYEGHPPGYAEYIAVPDVEYLVKIPDEMSLSVAAMLPSGALWAINTVFHAQKHVESVLREKGESGICKLLLVGTGGLALWAMRIARYYWPTDREKLKIVVACIRDEGISIAIDELKVNMVRWNEDLYEEQLVERTKNACEGPVDIVIDFNATSRSIRRALKCLAKNGVLLMSSEHAENLLKRFSLEAERENHELIPVELGSLNQLKNLVHLVANGEIEPPPHHIFPADNANEALSKIGRGQIHGRAILEFPEEDEE</sequence>
<evidence type="ECO:0000256" key="2">
    <source>
        <dbReference type="ARBA" id="ARBA00022833"/>
    </source>
</evidence>